<organism evidence="1 2">
    <name type="scientific">Streptomyces stelliscabiei</name>
    <dbReference type="NCBI Taxonomy" id="146820"/>
    <lineage>
        <taxon>Bacteria</taxon>
        <taxon>Bacillati</taxon>
        <taxon>Actinomycetota</taxon>
        <taxon>Actinomycetes</taxon>
        <taxon>Kitasatosporales</taxon>
        <taxon>Streptomycetaceae</taxon>
        <taxon>Streptomyces</taxon>
    </lineage>
</organism>
<comment type="caution">
    <text evidence="1">The sequence shown here is derived from an EMBL/GenBank/DDBJ whole genome shotgun (WGS) entry which is preliminary data.</text>
</comment>
<dbReference type="EMBL" id="JADBGF010000001">
    <property type="protein sequence ID" value="MBE1593959.1"/>
    <property type="molecule type" value="Genomic_DNA"/>
</dbReference>
<gene>
    <name evidence="1" type="ORF">H4687_000088</name>
</gene>
<reference evidence="1 2" key="1">
    <citation type="submission" date="2020-10" db="EMBL/GenBank/DDBJ databases">
        <title>Sequencing the genomes of 1000 actinobacteria strains.</title>
        <authorList>
            <person name="Klenk H.-P."/>
        </authorList>
    </citation>
    <scope>NUCLEOTIDE SEQUENCE [LARGE SCALE GENOMIC DNA]</scope>
    <source>
        <strain evidence="1 2">DSM 41803</strain>
    </source>
</reference>
<protein>
    <submittedName>
        <fullName evidence="1">Uncharacterized protein</fullName>
    </submittedName>
</protein>
<sequence>MSDAAPSHVLEDLTGEQHTAISLAAQTRGNLYIS</sequence>
<accession>A0A8I0TMZ0</accession>
<name>A0A8I0TMZ0_9ACTN</name>
<dbReference type="Proteomes" id="UP000629287">
    <property type="component" value="Unassembled WGS sequence"/>
</dbReference>
<evidence type="ECO:0000313" key="1">
    <source>
        <dbReference type="EMBL" id="MBE1593959.1"/>
    </source>
</evidence>
<keyword evidence="2" id="KW-1185">Reference proteome</keyword>
<dbReference type="AlphaFoldDB" id="A0A8I0TMZ0"/>
<proteinExistence type="predicted"/>
<evidence type="ECO:0000313" key="2">
    <source>
        <dbReference type="Proteomes" id="UP000629287"/>
    </source>
</evidence>